<dbReference type="OrthoDB" id="266058at2759"/>
<comment type="caution">
    <text evidence="1">The sequence shown here is derived from an EMBL/GenBank/DDBJ whole genome shotgun (WGS) entry which is preliminary data.</text>
</comment>
<sequence>MGQLASSSQANISTSGGAIASASHSEFCHAGRAEPPAMEVQNMLCTPELPPQTCGGDAGIDSFTKTVGTAGNGDDNASVIPILCLDASVLDIDQLFKSLELPPAQRAKALQEASMKARGVLLHVPANTSVGALKRFLLTETALAASEKTLNNGAVVLHLFALRRPLLSIADGAVTDATSSCAIFEAPSNSLLALAESMELSALKANDQLFFFPLIEVSESGGGSLAKDHVRAEADDPCGASLRREDAEEEDAAAASLSVNAGDPTTRSPALVLLYTHESSFGFDGDDVLLLGCCASICACIVTAICCMSRRKKKQKPNHANTQPNYYGGNGVPQYYNNGAGTTYYGQPQQQNYYSSGAPGYGMPPNAYSNSSANVLQPQPPHPNYYGGAYQYQPPYQQLNAIPLQPTYVSNAPVAGPL</sequence>
<reference evidence="1" key="1">
    <citation type="submission" date="2019-11" db="EMBL/GenBank/DDBJ databases">
        <title>Leishmania tarentolae CDS.</title>
        <authorList>
            <person name="Goto Y."/>
            <person name="Yamagishi J."/>
        </authorList>
    </citation>
    <scope>NUCLEOTIDE SEQUENCE [LARGE SCALE GENOMIC DNA]</scope>
    <source>
        <strain evidence="1">Parrot Tar II</strain>
    </source>
</reference>
<accession>A0A640KIX1</accession>
<name>A0A640KIX1_LEITA</name>
<dbReference type="Proteomes" id="UP000419144">
    <property type="component" value="Unassembled WGS sequence"/>
</dbReference>
<protein>
    <submittedName>
        <fullName evidence="1">Uncharacterized protein</fullName>
    </submittedName>
</protein>
<dbReference type="EMBL" id="BLBS01000034">
    <property type="protein sequence ID" value="GET89171.1"/>
    <property type="molecule type" value="Genomic_DNA"/>
</dbReference>
<evidence type="ECO:0000313" key="2">
    <source>
        <dbReference type="Proteomes" id="UP000419144"/>
    </source>
</evidence>
<evidence type="ECO:0000313" key="1">
    <source>
        <dbReference type="EMBL" id="GET89171.1"/>
    </source>
</evidence>
<dbReference type="VEuPathDB" id="TriTrypDB:LtaPh_2508200"/>
<gene>
    <name evidence="1" type="ORF">LtaPh_2508200</name>
</gene>
<dbReference type="AlphaFoldDB" id="A0A640KIX1"/>
<organism evidence="1 2">
    <name type="scientific">Leishmania tarentolae</name>
    <name type="common">Sauroleishmania tarentolae</name>
    <dbReference type="NCBI Taxonomy" id="5689"/>
    <lineage>
        <taxon>Eukaryota</taxon>
        <taxon>Discoba</taxon>
        <taxon>Euglenozoa</taxon>
        <taxon>Kinetoplastea</taxon>
        <taxon>Metakinetoplastina</taxon>
        <taxon>Trypanosomatida</taxon>
        <taxon>Trypanosomatidae</taxon>
        <taxon>Leishmaniinae</taxon>
        <taxon>Leishmania</taxon>
        <taxon>lizard Leishmania</taxon>
    </lineage>
</organism>
<proteinExistence type="predicted"/>
<keyword evidence="2" id="KW-1185">Reference proteome</keyword>